<accession>A0ACC7M7Z8</accession>
<dbReference type="Proteomes" id="UP001168096">
    <property type="component" value="Unassembled WGS sequence"/>
</dbReference>
<organism evidence="1 2">
    <name type="scientific">Massilia orientalis</name>
    <dbReference type="NCBI Taxonomy" id="3050128"/>
    <lineage>
        <taxon>Bacteria</taxon>
        <taxon>Pseudomonadati</taxon>
        <taxon>Pseudomonadota</taxon>
        <taxon>Betaproteobacteria</taxon>
        <taxon>Burkholderiales</taxon>
        <taxon>Oxalobacteraceae</taxon>
        <taxon>Telluria group</taxon>
        <taxon>Massilia</taxon>
    </lineage>
</organism>
<evidence type="ECO:0000313" key="1">
    <source>
        <dbReference type="EMBL" id="MFJ1468205.1"/>
    </source>
</evidence>
<dbReference type="EMBL" id="JASNRB020000006">
    <property type="protein sequence ID" value="MFJ1468205.1"/>
    <property type="molecule type" value="Genomic_DNA"/>
</dbReference>
<name>A0ACC7M7Z8_9BURK</name>
<keyword evidence="2" id="KW-1185">Reference proteome</keyword>
<gene>
    <name evidence="1" type="ORF">QPK29_010840</name>
</gene>
<proteinExistence type="predicted"/>
<sequence>MNTSKPLSGKRIAVLAADGFEQAELKTPVAALADDGADVTVISLRRGRIRGMHMHQPGDLVRVDRTIDDAQAADYDGLLVPGGYISPDILRQSAAARALLRQFDAAGKPVALMSQAALILVSAGLAPRRTLTSWPGIRDDVVNAGATWLNQDVVRDAHVLSCRATQDLGAFVQALAPFFAGEPAAQHLPDIQSDPAQDKPLEQPNQSLRWLAAPSFGAMLSLALLGVGVVAAQRARHRPAAAGAAPDTSAGDTPRLAHDPAGRG</sequence>
<comment type="caution">
    <text evidence="1">The sequence shown here is derived from an EMBL/GenBank/DDBJ whole genome shotgun (WGS) entry which is preliminary data.</text>
</comment>
<protein>
    <submittedName>
        <fullName evidence="1">DJ-1/PfpI family protein</fullName>
    </submittedName>
</protein>
<reference evidence="1" key="1">
    <citation type="submission" date="2024-11" db="EMBL/GenBank/DDBJ databases">
        <title>Description of Massilia orientalis sp. nov., isolated from rhizosphere soil of Ageratina adenophora.</title>
        <authorList>
            <person name="Wang Y."/>
        </authorList>
    </citation>
    <scope>NUCLEOTIDE SEQUENCE</scope>
    <source>
        <strain evidence="1">YIM B02787</strain>
    </source>
</reference>
<evidence type="ECO:0000313" key="2">
    <source>
        <dbReference type="Proteomes" id="UP001168096"/>
    </source>
</evidence>